<accession>A0A8H5ZF19</accession>
<dbReference type="EMBL" id="WNKQ01000013">
    <property type="protein sequence ID" value="KAF5847539.1"/>
    <property type="molecule type" value="Genomic_DNA"/>
</dbReference>
<protein>
    <recommendedName>
        <fullName evidence="4">SNF2 N-terminal domain-containing protein</fullName>
    </recommendedName>
</protein>
<sequence>MTALQATSRWAVSGTPIQSSLLDFYGMFKFLHFSPYDDPTIFDDDVTNLSRVRLAEEAAEVFKKLLSCVMIRRTKAILDLPSRDNKLIRVPFSHEEEKHYRQIE</sequence>
<evidence type="ECO:0000256" key="1">
    <source>
        <dbReference type="ARBA" id="ARBA00022741"/>
    </source>
</evidence>
<name>A0A8H5ZF19_COCSA</name>
<dbReference type="Gene3D" id="3.40.50.10810">
    <property type="entry name" value="Tandem AAA-ATPase domain"/>
    <property type="match status" value="1"/>
</dbReference>
<dbReference type="GO" id="GO:0008094">
    <property type="term" value="F:ATP-dependent activity, acting on DNA"/>
    <property type="evidence" value="ECO:0007669"/>
    <property type="project" value="TreeGrafter"/>
</dbReference>
<dbReference type="SUPFAM" id="SSF52540">
    <property type="entry name" value="P-loop containing nucleoside triphosphate hydrolases"/>
    <property type="match status" value="1"/>
</dbReference>
<evidence type="ECO:0000313" key="6">
    <source>
        <dbReference type="Proteomes" id="UP000624244"/>
    </source>
</evidence>
<reference evidence="5" key="1">
    <citation type="submission" date="2019-11" db="EMBL/GenBank/DDBJ databases">
        <title>Bipolaris sorokiniana Genome sequencing.</title>
        <authorList>
            <person name="Wang H."/>
        </authorList>
    </citation>
    <scope>NUCLEOTIDE SEQUENCE</scope>
</reference>
<dbReference type="InterPro" id="IPR027417">
    <property type="entry name" value="P-loop_NTPase"/>
</dbReference>
<dbReference type="InterPro" id="IPR000330">
    <property type="entry name" value="SNF2_N"/>
</dbReference>
<dbReference type="GO" id="GO:0016787">
    <property type="term" value="F:hydrolase activity"/>
    <property type="evidence" value="ECO:0007669"/>
    <property type="project" value="UniProtKB-KW"/>
</dbReference>
<dbReference type="Proteomes" id="UP000624244">
    <property type="component" value="Unassembled WGS sequence"/>
</dbReference>
<dbReference type="PANTHER" id="PTHR45626">
    <property type="entry name" value="TRANSCRIPTION TERMINATION FACTOR 2-RELATED"/>
    <property type="match status" value="1"/>
</dbReference>
<evidence type="ECO:0000256" key="2">
    <source>
        <dbReference type="ARBA" id="ARBA00022801"/>
    </source>
</evidence>
<keyword evidence="2" id="KW-0378">Hydrolase</keyword>
<dbReference type="GO" id="GO:0006281">
    <property type="term" value="P:DNA repair"/>
    <property type="evidence" value="ECO:0007669"/>
    <property type="project" value="TreeGrafter"/>
</dbReference>
<feature type="domain" description="SNF2 N-terminal" evidence="4">
    <location>
        <begin position="3"/>
        <end position="101"/>
    </location>
</feature>
<evidence type="ECO:0000313" key="5">
    <source>
        <dbReference type="EMBL" id="KAF5847539.1"/>
    </source>
</evidence>
<organism evidence="5 6">
    <name type="scientific">Cochliobolus sativus</name>
    <name type="common">Common root rot and spot blotch fungus</name>
    <name type="synonym">Bipolaris sorokiniana</name>
    <dbReference type="NCBI Taxonomy" id="45130"/>
    <lineage>
        <taxon>Eukaryota</taxon>
        <taxon>Fungi</taxon>
        <taxon>Dikarya</taxon>
        <taxon>Ascomycota</taxon>
        <taxon>Pezizomycotina</taxon>
        <taxon>Dothideomycetes</taxon>
        <taxon>Pleosporomycetidae</taxon>
        <taxon>Pleosporales</taxon>
        <taxon>Pleosporineae</taxon>
        <taxon>Pleosporaceae</taxon>
        <taxon>Bipolaris</taxon>
    </lineage>
</organism>
<evidence type="ECO:0000256" key="3">
    <source>
        <dbReference type="ARBA" id="ARBA00022840"/>
    </source>
</evidence>
<comment type="caution">
    <text evidence="5">The sequence shown here is derived from an EMBL/GenBank/DDBJ whole genome shotgun (WGS) entry which is preliminary data.</text>
</comment>
<keyword evidence="1" id="KW-0547">Nucleotide-binding</keyword>
<dbReference type="GO" id="GO:0005634">
    <property type="term" value="C:nucleus"/>
    <property type="evidence" value="ECO:0007669"/>
    <property type="project" value="TreeGrafter"/>
</dbReference>
<gene>
    <name evidence="5" type="ORF">GGP41_000272</name>
</gene>
<dbReference type="InterPro" id="IPR038718">
    <property type="entry name" value="SNF2-like_sf"/>
</dbReference>
<evidence type="ECO:0000259" key="4">
    <source>
        <dbReference type="Pfam" id="PF00176"/>
    </source>
</evidence>
<dbReference type="AlphaFoldDB" id="A0A8H5ZF19"/>
<keyword evidence="3" id="KW-0067">ATP-binding</keyword>
<dbReference type="GO" id="GO:0005524">
    <property type="term" value="F:ATP binding"/>
    <property type="evidence" value="ECO:0007669"/>
    <property type="project" value="UniProtKB-KW"/>
</dbReference>
<proteinExistence type="predicted"/>
<dbReference type="InterPro" id="IPR050628">
    <property type="entry name" value="SNF2_RAD54_helicase_TF"/>
</dbReference>
<dbReference type="Pfam" id="PF00176">
    <property type="entry name" value="SNF2-rel_dom"/>
    <property type="match status" value="1"/>
</dbReference>